<dbReference type="InterPro" id="IPR045794">
    <property type="entry name" value="Trypco1"/>
</dbReference>
<dbReference type="AlphaFoldDB" id="A0A1G6R4Y3"/>
<evidence type="ECO:0000313" key="2">
    <source>
        <dbReference type="EMBL" id="SDC99314.1"/>
    </source>
</evidence>
<dbReference type="Pfam" id="PF19493">
    <property type="entry name" value="Trypco1"/>
    <property type="match status" value="1"/>
</dbReference>
<name>A0A1G6R4Y3_9ACTN</name>
<organism evidence="2 3">
    <name type="scientific">Glycomyces harbinensis</name>
    <dbReference type="NCBI Taxonomy" id="58114"/>
    <lineage>
        <taxon>Bacteria</taxon>
        <taxon>Bacillati</taxon>
        <taxon>Actinomycetota</taxon>
        <taxon>Actinomycetes</taxon>
        <taxon>Glycomycetales</taxon>
        <taxon>Glycomycetaceae</taxon>
        <taxon>Glycomyces</taxon>
    </lineage>
</organism>
<proteinExistence type="predicted"/>
<dbReference type="EMBL" id="FNAD01000001">
    <property type="protein sequence ID" value="SDC99314.1"/>
    <property type="molecule type" value="Genomic_DNA"/>
</dbReference>
<reference evidence="3" key="1">
    <citation type="submission" date="2016-10" db="EMBL/GenBank/DDBJ databases">
        <authorList>
            <person name="Varghese N."/>
            <person name="Submissions S."/>
        </authorList>
    </citation>
    <scope>NUCLEOTIDE SEQUENCE [LARGE SCALE GENOMIC DNA]</scope>
    <source>
        <strain evidence="3">CGMCC 4.3516</strain>
    </source>
</reference>
<protein>
    <recommendedName>
        <fullName evidence="1">Trypsin-co-occurring domain-containing protein</fullName>
    </recommendedName>
</protein>
<sequence>METVGFALDDDENGPVVLVDLEIGDGAPQEGLERAGLFDAAARRAKITFDEALASIPAIARAVRAQVASIDEPPTEVTLSVGLKFTGETNVKIVSGKSEAHLNLTMKWENER</sequence>
<evidence type="ECO:0000259" key="1">
    <source>
        <dbReference type="Pfam" id="PF19493"/>
    </source>
</evidence>
<dbReference type="Proteomes" id="UP000198949">
    <property type="component" value="Unassembled WGS sequence"/>
</dbReference>
<dbReference type="STRING" id="58114.SAMN05216270_101282"/>
<accession>A0A1G6R4Y3</accession>
<feature type="domain" description="Trypsin-co-occurring" evidence="1">
    <location>
        <begin position="12"/>
        <end position="109"/>
    </location>
</feature>
<dbReference type="NCBIfam" id="NF041216">
    <property type="entry name" value="CU044_2847_fam"/>
    <property type="match status" value="1"/>
</dbReference>
<evidence type="ECO:0000313" key="3">
    <source>
        <dbReference type="Proteomes" id="UP000198949"/>
    </source>
</evidence>
<dbReference type="RefSeq" id="WP_091027355.1">
    <property type="nucleotide sequence ID" value="NZ_FNAD01000001.1"/>
</dbReference>
<keyword evidence="3" id="KW-1185">Reference proteome</keyword>
<gene>
    <name evidence="2" type="ORF">SAMN05216270_101282</name>
</gene>